<dbReference type="KEGG" id="rli:RLO149_c035970"/>
<evidence type="ECO:0000256" key="5">
    <source>
        <dbReference type="SAM" id="Phobius"/>
    </source>
</evidence>
<protein>
    <recommendedName>
        <fullName evidence="8">CysZ-like protein</fullName>
    </recommendedName>
</protein>
<feature type="transmembrane region" description="Helical" evidence="5">
    <location>
        <begin position="21"/>
        <end position="46"/>
    </location>
</feature>
<keyword evidence="4 5" id="KW-0472">Membrane</keyword>
<comment type="subcellular location">
    <subcellularLocation>
        <location evidence="1">Membrane</location>
        <topology evidence="1">Multi-pass membrane protein</topology>
    </subcellularLocation>
</comment>
<feature type="transmembrane region" description="Helical" evidence="5">
    <location>
        <begin position="126"/>
        <end position="146"/>
    </location>
</feature>
<accession>F7ZAZ4</accession>
<evidence type="ECO:0000256" key="2">
    <source>
        <dbReference type="ARBA" id="ARBA00022692"/>
    </source>
</evidence>
<dbReference type="eggNOG" id="COG2981">
    <property type="taxonomic scope" value="Bacteria"/>
</dbReference>
<organism evidence="6 7">
    <name type="scientific">Roseobacter litoralis (strain ATCC 49566 / DSM 6996 / JCM 21268 / NBRC 15278 / OCh 149)</name>
    <dbReference type="NCBI Taxonomy" id="391595"/>
    <lineage>
        <taxon>Bacteria</taxon>
        <taxon>Pseudomonadati</taxon>
        <taxon>Pseudomonadota</taxon>
        <taxon>Alphaproteobacteria</taxon>
        <taxon>Rhodobacterales</taxon>
        <taxon>Roseobacteraceae</taxon>
        <taxon>Roseobacter</taxon>
    </lineage>
</organism>
<keyword evidence="7" id="KW-1185">Reference proteome</keyword>
<reference evidence="6 7" key="1">
    <citation type="journal article" date="2011" name="BMC Genomics">
        <title>Comparative genome analysis and genome-guided physiological analysis of Roseobacter litoralis.</title>
        <authorList>
            <person name="Kalhoefer D."/>
            <person name="Thole S."/>
            <person name="Voget S."/>
            <person name="Lehmann R."/>
            <person name="Liesegang H."/>
            <person name="Wollher A."/>
            <person name="Daniel R."/>
            <person name="Simon M."/>
            <person name="Brinkhoff T."/>
        </authorList>
    </citation>
    <scope>NUCLEOTIDE SEQUENCE [LARGE SCALE GENOMIC DNA]</scope>
    <source>
        <strain evidence="7">ATCC 49566 / DSM 6996 / JCM 21268 / NBRC 15278 / OCh 149</strain>
    </source>
</reference>
<evidence type="ECO:0008006" key="8">
    <source>
        <dbReference type="Google" id="ProtNLM"/>
    </source>
</evidence>
<feature type="transmembrane region" description="Helical" evidence="5">
    <location>
        <begin position="193"/>
        <end position="219"/>
    </location>
</feature>
<dbReference type="OrthoDB" id="5421146at2"/>
<dbReference type="RefSeq" id="WP_013963428.1">
    <property type="nucleotide sequence ID" value="NC_015730.1"/>
</dbReference>
<dbReference type="Pfam" id="PF07264">
    <property type="entry name" value="EI24"/>
    <property type="match status" value="1"/>
</dbReference>
<dbReference type="AlphaFoldDB" id="F7ZAZ4"/>
<dbReference type="HOGENOM" id="CLU_081565_0_1_5"/>
<evidence type="ECO:0000256" key="1">
    <source>
        <dbReference type="ARBA" id="ARBA00004141"/>
    </source>
</evidence>
<evidence type="ECO:0000256" key="4">
    <source>
        <dbReference type="ARBA" id="ARBA00023136"/>
    </source>
</evidence>
<keyword evidence="2 5" id="KW-0812">Transmembrane</keyword>
<dbReference type="STRING" id="391595.RLO149_c035970"/>
<dbReference type="InterPro" id="IPR059112">
    <property type="entry name" value="CysZ/EI24"/>
</dbReference>
<keyword evidence="3 5" id="KW-1133">Transmembrane helix</keyword>
<evidence type="ECO:0000313" key="7">
    <source>
        <dbReference type="Proteomes" id="UP000001353"/>
    </source>
</evidence>
<feature type="transmembrane region" description="Helical" evidence="5">
    <location>
        <begin position="66"/>
        <end position="87"/>
    </location>
</feature>
<gene>
    <name evidence="6" type="ordered locus">RLO149_c035970</name>
</gene>
<name>F7ZAZ4_ROSLO</name>
<proteinExistence type="predicted"/>
<sequence>MIFDSFFAALAQMTDARFRNVLLTGIGLTIALLIGASALFIWLMGGLVGEEASLPLIGEVTWLNDLVSWGAVVAVAVLSIFLMIPVASAITSMFLDTVAQAVEDKHYPNLGPAQNVPLADAVRDTFSFLGVLIVANICALVLYLFFVPLAPFIFWGLNGFLLGREYFTLAAIRRVGRQQAKVLRSRYMLRIWAAGFLMAIPLSVPLLNLIIPILGAATFTHLFHRLSPQGPYVQTSPDP</sequence>
<dbReference type="EMBL" id="CP002623">
    <property type="protein sequence ID" value="AEI95536.1"/>
    <property type="molecule type" value="Genomic_DNA"/>
</dbReference>
<feature type="transmembrane region" description="Helical" evidence="5">
    <location>
        <begin position="152"/>
        <end position="172"/>
    </location>
</feature>
<evidence type="ECO:0000313" key="6">
    <source>
        <dbReference type="EMBL" id="AEI95536.1"/>
    </source>
</evidence>
<evidence type="ECO:0000256" key="3">
    <source>
        <dbReference type="ARBA" id="ARBA00022989"/>
    </source>
</evidence>
<dbReference type="Proteomes" id="UP000001353">
    <property type="component" value="Chromosome"/>
</dbReference>